<gene>
    <name evidence="1" type="ORF">H9S92_07440</name>
</gene>
<dbReference type="RefSeq" id="WP_187466082.1">
    <property type="nucleotide sequence ID" value="NZ_JACSIT010000084.1"/>
</dbReference>
<evidence type="ECO:0000313" key="1">
    <source>
        <dbReference type="EMBL" id="MBC6993989.1"/>
    </source>
</evidence>
<keyword evidence="2" id="KW-1185">Reference proteome</keyword>
<dbReference type="Proteomes" id="UP000650081">
    <property type="component" value="Unassembled WGS sequence"/>
</dbReference>
<dbReference type="EMBL" id="JACSIT010000084">
    <property type="protein sequence ID" value="MBC6993989.1"/>
    <property type="molecule type" value="Genomic_DNA"/>
</dbReference>
<proteinExistence type="predicted"/>
<name>A0A923PIM8_9BACT</name>
<evidence type="ECO:0000313" key="2">
    <source>
        <dbReference type="Proteomes" id="UP000650081"/>
    </source>
</evidence>
<reference evidence="1" key="1">
    <citation type="submission" date="2020-08" db="EMBL/GenBank/DDBJ databases">
        <title>Lewinella bacteria from marine environments.</title>
        <authorList>
            <person name="Zhong Y."/>
        </authorList>
    </citation>
    <scope>NUCLEOTIDE SEQUENCE</scope>
    <source>
        <strain evidence="1">KCTC 42187</strain>
    </source>
</reference>
<dbReference type="AlphaFoldDB" id="A0A923PIM8"/>
<accession>A0A923PIM8</accession>
<protein>
    <submittedName>
        <fullName evidence="1">Uncharacterized protein</fullName>
    </submittedName>
</protein>
<organism evidence="1 2">
    <name type="scientific">Neolewinella lacunae</name>
    <dbReference type="NCBI Taxonomy" id="1517758"/>
    <lineage>
        <taxon>Bacteria</taxon>
        <taxon>Pseudomonadati</taxon>
        <taxon>Bacteroidota</taxon>
        <taxon>Saprospiria</taxon>
        <taxon>Saprospirales</taxon>
        <taxon>Lewinellaceae</taxon>
        <taxon>Neolewinella</taxon>
    </lineage>
</organism>
<comment type="caution">
    <text evidence="1">The sequence shown here is derived from an EMBL/GenBank/DDBJ whole genome shotgun (WGS) entry which is preliminary data.</text>
</comment>
<sequence>MLHVEYKEVAASGNHYANEVYSSAIFLYDVTTTSKISRGKVLDLAQDKQFDVMSYRGEKSFLPKSSATEDIKKTMVADAEYEVVASSNPPQYLLGYKCSRFVIKHGPKEITVLVAGELDCYISSITLKYPKLKGFPLVITEGEKTLEAEKVSLVDQIPLSVLDGKYWTKDQMDEAAISMSNKTFDELMKDMKEELSKY</sequence>